<reference evidence="2 3" key="1">
    <citation type="submission" date="2016-10" db="EMBL/GenBank/DDBJ databases">
        <authorList>
            <person name="de Groot N.N."/>
        </authorList>
    </citation>
    <scope>NUCLEOTIDE SEQUENCE [LARGE SCALE GENOMIC DNA]</scope>
    <source>
        <strain evidence="2 3">DSM 17862</strain>
    </source>
</reference>
<dbReference type="AlphaFoldDB" id="A0A1I0GGA9"/>
<protein>
    <submittedName>
        <fullName evidence="2">Hint domain-containing protein</fullName>
    </submittedName>
</protein>
<organism evidence="2 3">
    <name type="scientific">Paracoccus homiensis</name>
    <dbReference type="NCBI Taxonomy" id="364199"/>
    <lineage>
        <taxon>Bacteria</taxon>
        <taxon>Pseudomonadati</taxon>
        <taxon>Pseudomonadota</taxon>
        <taxon>Alphaproteobacteria</taxon>
        <taxon>Rhodobacterales</taxon>
        <taxon>Paracoccaceae</taxon>
        <taxon>Paracoccus</taxon>
    </lineage>
</organism>
<dbReference type="SUPFAM" id="SSF51294">
    <property type="entry name" value="Hedgehog/intein (Hint) domain"/>
    <property type="match status" value="1"/>
</dbReference>
<dbReference type="InterPro" id="IPR036844">
    <property type="entry name" value="Hint_dom_sf"/>
</dbReference>
<proteinExistence type="predicted"/>
<dbReference type="EMBL" id="FOHO01000008">
    <property type="protein sequence ID" value="SET69922.1"/>
    <property type="molecule type" value="Genomic_DNA"/>
</dbReference>
<dbReference type="STRING" id="364199.SAMN04489858_108118"/>
<accession>A0A1I0GGA9</accession>
<dbReference type="InterPro" id="IPR028992">
    <property type="entry name" value="Hedgehog/Intein_dom"/>
</dbReference>
<dbReference type="Gene3D" id="2.170.16.10">
    <property type="entry name" value="Hedgehog/Intein (Hint) domain"/>
    <property type="match status" value="1"/>
</dbReference>
<evidence type="ECO:0000313" key="3">
    <source>
        <dbReference type="Proteomes" id="UP000199180"/>
    </source>
</evidence>
<sequence length="376" mass="40679">MPTTVNLLWFGNLAQINTNPATPASNAQARSLIGHSAEGRSQLKPVEIAGETVGIRVGNQPVNAFATTYNAAGTSDMSYLSPQTGQQAVSQITGFFRIQYDLRLPDDSTVTQSGVLMQMANGDIFMRPALSTVSAWDGISVLRGVTIVDAAPLPVNTYAATISFGADIFDLPIVCFAAGTMILTSQGERPVQDLRPGDLVWTRDHGHQPIRWHGRRDLGAADLAANPKMRPIRIRAGALGPNLPARDLTVSPQHRILVRSQIAQRMFGAFELLVPARQLTDAPGIDEILDATAVSYIHLLFDRHEVIRSDGAETESLYPGPQTLKALRHAAEEIFALFPELRDLSATFPGARPFATGAKARQMVQRHGANGRALFC</sequence>
<dbReference type="Pfam" id="PF13403">
    <property type="entry name" value="Hint_2"/>
    <property type="match status" value="1"/>
</dbReference>
<keyword evidence="3" id="KW-1185">Reference proteome</keyword>
<dbReference type="Proteomes" id="UP000199180">
    <property type="component" value="Unassembled WGS sequence"/>
</dbReference>
<feature type="domain" description="Hedgehog/Intein (Hint)" evidence="1">
    <location>
        <begin position="174"/>
        <end position="320"/>
    </location>
</feature>
<gene>
    <name evidence="2" type="ORF">SAMN04489858_108118</name>
</gene>
<evidence type="ECO:0000259" key="1">
    <source>
        <dbReference type="Pfam" id="PF13403"/>
    </source>
</evidence>
<name>A0A1I0GGA9_9RHOB</name>
<dbReference type="RefSeq" id="WP_090735313.1">
    <property type="nucleotide sequence ID" value="NZ_FOHO01000008.1"/>
</dbReference>
<evidence type="ECO:0000313" key="2">
    <source>
        <dbReference type="EMBL" id="SET69922.1"/>
    </source>
</evidence>
<dbReference type="OrthoDB" id="6305173at2"/>